<dbReference type="Proteomes" id="UP000274097">
    <property type="component" value="Unassembled WGS sequence"/>
</dbReference>
<name>A0A3A9JXS9_9PROT</name>
<dbReference type="SUPFAM" id="SSF55347">
    <property type="entry name" value="Glyceraldehyde-3-phosphate dehydrogenase-like, C-terminal domain"/>
    <property type="match status" value="1"/>
</dbReference>
<evidence type="ECO:0000256" key="5">
    <source>
        <dbReference type="ARBA" id="ARBA00023027"/>
    </source>
</evidence>
<comment type="caution">
    <text evidence="9">The sequence shown here is derived from an EMBL/GenBank/DDBJ whole genome shotgun (WGS) entry which is preliminary data.</text>
</comment>
<dbReference type="PANTHER" id="PTHR31873">
    <property type="entry name" value="L-ASPARTATE DEHYDROGENASE-RELATED"/>
    <property type="match status" value="1"/>
</dbReference>
<dbReference type="GO" id="GO:0051287">
    <property type="term" value="F:NAD binding"/>
    <property type="evidence" value="ECO:0007669"/>
    <property type="project" value="UniProtKB-UniRule"/>
</dbReference>
<dbReference type="GO" id="GO:0016639">
    <property type="term" value="F:oxidoreductase activity, acting on the CH-NH2 group of donors, NAD or NADP as acceptor"/>
    <property type="evidence" value="ECO:0007669"/>
    <property type="project" value="UniProtKB-UniRule"/>
</dbReference>
<keyword evidence="5 6" id="KW-0520">NAD</keyword>
<evidence type="ECO:0000256" key="3">
    <source>
        <dbReference type="ARBA" id="ARBA00022857"/>
    </source>
</evidence>
<dbReference type="NCBIfam" id="NF009828">
    <property type="entry name" value="PRK13303.1-3"/>
    <property type="match status" value="1"/>
</dbReference>
<dbReference type="InterPro" id="IPR002811">
    <property type="entry name" value="Asp_DH"/>
</dbReference>
<proteinExistence type="inferred from homology"/>
<comment type="similarity">
    <text evidence="1 6">Belongs to the L-aspartate dehydrogenase family.</text>
</comment>
<dbReference type="NCBIfam" id="NF009827">
    <property type="entry name" value="PRK13303.1-2"/>
    <property type="match status" value="1"/>
</dbReference>
<dbReference type="EMBL" id="RAQU01000065">
    <property type="protein sequence ID" value="RKK03879.1"/>
    <property type="molecule type" value="Genomic_DNA"/>
</dbReference>
<dbReference type="Pfam" id="PF03447">
    <property type="entry name" value="NAD_binding_3"/>
    <property type="match status" value="1"/>
</dbReference>
<dbReference type="HAMAP" id="MF_01265">
    <property type="entry name" value="NadX"/>
    <property type="match status" value="1"/>
</dbReference>
<sequence>MRRLGIIGAGGMAETLLQALAEGLPAPLEAVVILASARSAEKARRLLERFGEKLARQRLVDTERAAFLATRPDVVAECAGHGAVREHGAAVLEAGAELIVISTGALADDALRVALEEAAARGGTRLVLPPGAVGGIDVLGAARLSGLEEVTYTGRKPPLAWKGTPAEALLDLGALTEATVFFDGTAREAALRYPQNANVAATVALAGAGFDATRVRLVADPGITRNLHEVSVRSAAAEFSIRLEGRPSAANPKTSLTAGYSLAREVLNRARPLVV</sequence>
<dbReference type="EMBL" id="RFLX01000001">
    <property type="protein sequence ID" value="RMI27367.1"/>
    <property type="molecule type" value="Genomic_DNA"/>
</dbReference>
<feature type="binding site" evidence="6">
    <location>
        <position position="198"/>
    </location>
    <ligand>
        <name>NAD(+)</name>
        <dbReference type="ChEBI" id="CHEBI:57540"/>
    </ligand>
</feature>
<organism evidence="9 12">
    <name type="scientific">Teichococcus wenyumeiae</name>
    <dbReference type="NCBI Taxonomy" id="2478470"/>
    <lineage>
        <taxon>Bacteria</taxon>
        <taxon>Pseudomonadati</taxon>
        <taxon>Pseudomonadota</taxon>
        <taxon>Alphaproteobacteria</taxon>
        <taxon>Acetobacterales</taxon>
        <taxon>Roseomonadaceae</taxon>
        <taxon>Roseomonas</taxon>
    </lineage>
</organism>
<dbReference type="InterPro" id="IPR011182">
    <property type="entry name" value="L-Asp_DH"/>
</dbReference>
<comment type="catalytic activity">
    <reaction evidence="6">
        <text>L-aspartate + NAD(+) + H2O = oxaloacetate + NH4(+) + NADH + H(+)</text>
        <dbReference type="Rhea" id="RHEA:11788"/>
        <dbReference type="ChEBI" id="CHEBI:15377"/>
        <dbReference type="ChEBI" id="CHEBI:15378"/>
        <dbReference type="ChEBI" id="CHEBI:16452"/>
        <dbReference type="ChEBI" id="CHEBI:28938"/>
        <dbReference type="ChEBI" id="CHEBI:29991"/>
        <dbReference type="ChEBI" id="CHEBI:57540"/>
        <dbReference type="ChEBI" id="CHEBI:57945"/>
        <dbReference type="EC" id="1.4.1.21"/>
    </reaction>
</comment>
<reference evidence="9 12" key="1">
    <citation type="submission" date="2018-09" db="EMBL/GenBank/DDBJ databases">
        <title>Roseomonas sp. nov., isolated from feces of Tibetan antelopes in the Qinghai-Tibet plateau, China.</title>
        <authorList>
            <person name="Tian Z."/>
        </authorList>
    </citation>
    <scope>NUCLEOTIDE SEQUENCE [LARGE SCALE GENOMIC DNA]</scope>
    <source>
        <strain evidence="10 11">Z23</strain>
        <strain evidence="9 12">Z24</strain>
    </source>
</reference>
<feature type="domain" description="Aspartate dehydrogenase" evidence="7">
    <location>
        <begin position="175"/>
        <end position="262"/>
    </location>
</feature>
<dbReference type="AlphaFoldDB" id="A0A3A9JXS9"/>
<comment type="miscellaneous">
    <text evidence="6">The iminoaspartate product is unstable in aqueous solution and can decompose to oxaloacetate and ammonia.</text>
</comment>
<dbReference type="PANTHER" id="PTHR31873:SF6">
    <property type="entry name" value="ASPARTATE DEHYDROGENASE DOMAIN-CONTAINING PROTEIN"/>
    <property type="match status" value="1"/>
</dbReference>
<gene>
    <name evidence="6" type="primary">nadX</name>
    <name evidence="9" type="ORF">D6Z83_12295</name>
    <name evidence="10" type="ORF">EBE87_00975</name>
</gene>
<dbReference type="GO" id="GO:0050661">
    <property type="term" value="F:NADP binding"/>
    <property type="evidence" value="ECO:0007669"/>
    <property type="project" value="UniProtKB-UniRule"/>
</dbReference>
<dbReference type="SUPFAM" id="SSF51735">
    <property type="entry name" value="NAD(P)-binding Rossmann-fold domains"/>
    <property type="match status" value="1"/>
</dbReference>
<comment type="catalytic activity">
    <reaction evidence="6">
        <text>L-aspartate + NADP(+) + H2O = oxaloacetate + NH4(+) + NADPH + H(+)</text>
        <dbReference type="Rhea" id="RHEA:11784"/>
        <dbReference type="ChEBI" id="CHEBI:15377"/>
        <dbReference type="ChEBI" id="CHEBI:15378"/>
        <dbReference type="ChEBI" id="CHEBI:16452"/>
        <dbReference type="ChEBI" id="CHEBI:28938"/>
        <dbReference type="ChEBI" id="CHEBI:29991"/>
        <dbReference type="ChEBI" id="CHEBI:57783"/>
        <dbReference type="ChEBI" id="CHEBI:58349"/>
        <dbReference type="EC" id="1.4.1.21"/>
    </reaction>
</comment>
<comment type="function">
    <text evidence="6">Specifically catalyzes the NAD or NADP-dependent dehydrogenation of L-aspartate to iminoaspartate.</text>
</comment>
<keyword evidence="11" id="KW-1185">Reference proteome</keyword>
<dbReference type="GO" id="GO:0009435">
    <property type="term" value="P:NAD+ biosynthetic process"/>
    <property type="evidence" value="ECO:0007669"/>
    <property type="project" value="UniProtKB-UniRule"/>
</dbReference>
<evidence type="ECO:0000313" key="10">
    <source>
        <dbReference type="EMBL" id="RMI27367.1"/>
    </source>
</evidence>
<evidence type="ECO:0000256" key="4">
    <source>
        <dbReference type="ARBA" id="ARBA00023002"/>
    </source>
</evidence>
<keyword evidence="3 6" id="KW-0521">NADP</keyword>
<dbReference type="EC" id="1.4.1.21" evidence="6"/>
<dbReference type="NCBIfam" id="NF009829">
    <property type="entry name" value="PRK13303.1-4"/>
    <property type="match status" value="1"/>
</dbReference>
<dbReference type="InterPro" id="IPR020626">
    <property type="entry name" value="Asp_DH_prok"/>
</dbReference>
<protein>
    <recommendedName>
        <fullName evidence="6">L-aspartate dehydrogenase</fullName>
        <ecNumber evidence="6">1.4.1.21</ecNumber>
    </recommendedName>
</protein>
<dbReference type="GO" id="GO:0033735">
    <property type="term" value="F:aspartate dehydrogenase [NAD(P)+] activity"/>
    <property type="evidence" value="ECO:0007669"/>
    <property type="project" value="UniProtKB-EC"/>
</dbReference>
<evidence type="ECO:0000259" key="7">
    <source>
        <dbReference type="Pfam" id="PF01958"/>
    </source>
</evidence>
<dbReference type="PIRSF" id="PIRSF005227">
    <property type="entry name" value="Asp_dh_NAD_syn"/>
    <property type="match status" value="1"/>
</dbReference>
<evidence type="ECO:0000259" key="8">
    <source>
        <dbReference type="Pfam" id="PF03447"/>
    </source>
</evidence>
<evidence type="ECO:0000313" key="9">
    <source>
        <dbReference type="EMBL" id="RKK03879.1"/>
    </source>
</evidence>
<keyword evidence="4 6" id="KW-0560">Oxidoreductase</keyword>
<accession>A0A3A9JXS9</accession>
<dbReference type="Gene3D" id="3.40.50.720">
    <property type="entry name" value="NAD(P)-binding Rossmann-like Domain"/>
    <property type="match status" value="1"/>
</dbReference>
<evidence type="ECO:0000256" key="1">
    <source>
        <dbReference type="ARBA" id="ARBA00008331"/>
    </source>
</evidence>
<keyword evidence="2 6" id="KW-0662">Pyridine nucleotide biosynthesis</keyword>
<dbReference type="OrthoDB" id="8456681at2"/>
<evidence type="ECO:0000313" key="12">
    <source>
        <dbReference type="Proteomes" id="UP000278036"/>
    </source>
</evidence>
<evidence type="ECO:0000313" key="11">
    <source>
        <dbReference type="Proteomes" id="UP000274097"/>
    </source>
</evidence>
<dbReference type="Pfam" id="PF01958">
    <property type="entry name" value="Asp_DH_C"/>
    <property type="match status" value="1"/>
</dbReference>
<evidence type="ECO:0000256" key="6">
    <source>
        <dbReference type="HAMAP-Rule" id="MF_01265"/>
    </source>
</evidence>
<feature type="domain" description="Aspartate/homoserine dehydrogenase NAD-binding" evidence="8">
    <location>
        <begin position="8"/>
        <end position="129"/>
    </location>
</feature>
<dbReference type="InterPro" id="IPR036291">
    <property type="entry name" value="NAD(P)-bd_dom_sf"/>
</dbReference>
<evidence type="ECO:0000256" key="2">
    <source>
        <dbReference type="ARBA" id="ARBA00022642"/>
    </source>
</evidence>
<dbReference type="UniPathway" id="UPA00253">
    <property type="reaction ID" value="UER00456"/>
</dbReference>
<feature type="active site" evidence="6">
    <location>
        <position position="228"/>
    </location>
</feature>
<dbReference type="InterPro" id="IPR005106">
    <property type="entry name" value="Asp/hSer_DH_NAD-bd"/>
</dbReference>
<dbReference type="Gene3D" id="3.30.360.10">
    <property type="entry name" value="Dihydrodipicolinate Reductase, domain 2"/>
    <property type="match status" value="1"/>
</dbReference>
<comment type="pathway">
    <text evidence="6">Cofactor biosynthesis; NAD(+) biosynthesis; iminoaspartate from L-aspartate (dehydrogenase route): step 1/1.</text>
</comment>
<dbReference type="InParanoid" id="A0A3A9JXS9"/>
<dbReference type="Proteomes" id="UP000278036">
    <property type="component" value="Unassembled WGS sequence"/>
</dbReference>
<feature type="binding site" evidence="6">
    <location>
        <position position="132"/>
    </location>
    <ligand>
        <name>NAD(+)</name>
        <dbReference type="ChEBI" id="CHEBI:57540"/>
    </ligand>
</feature>